<evidence type="ECO:0000313" key="5">
    <source>
        <dbReference type="Proteomes" id="UP001501126"/>
    </source>
</evidence>
<comment type="caution">
    <text evidence="4">The sequence shown here is derived from an EMBL/GenBank/DDBJ whole genome shotgun (WGS) entry which is preliminary data.</text>
</comment>
<dbReference type="InterPro" id="IPR001623">
    <property type="entry name" value="DnaJ_domain"/>
</dbReference>
<dbReference type="InterPro" id="IPR036869">
    <property type="entry name" value="J_dom_sf"/>
</dbReference>
<evidence type="ECO:0000259" key="3">
    <source>
        <dbReference type="PROSITE" id="PS50076"/>
    </source>
</evidence>
<reference evidence="4 5" key="1">
    <citation type="journal article" date="2019" name="Int. J. Syst. Evol. Microbiol.">
        <title>The Global Catalogue of Microorganisms (GCM) 10K type strain sequencing project: providing services to taxonomists for standard genome sequencing and annotation.</title>
        <authorList>
            <consortium name="The Broad Institute Genomics Platform"/>
            <consortium name="The Broad Institute Genome Sequencing Center for Infectious Disease"/>
            <person name="Wu L."/>
            <person name="Ma J."/>
        </authorList>
    </citation>
    <scope>NUCLEOTIDE SEQUENCE [LARGE SCALE GENOMIC DNA]</scope>
    <source>
        <strain evidence="4 5">JCM 16083</strain>
    </source>
</reference>
<feature type="domain" description="J" evidence="3">
    <location>
        <begin position="5"/>
        <end position="61"/>
    </location>
</feature>
<evidence type="ECO:0000256" key="1">
    <source>
        <dbReference type="SAM" id="Coils"/>
    </source>
</evidence>
<sequence length="286" mass="33558">MIPEKYYRILGVPRNASQEEIKQAFRKQALKHHPDRNPGENNTQKFIAIKEAYEILSGQKPVPRPKRVSPPPPAKNREEIIQEEIERRRKRAREQFEKKVRAKKAEEEAYIRKITQGKPYKLFRVIMLLSLFTSVLLFVDRFLPGKQQKAEFTHMNTMSVKGGMRFHHIIPARLNTGESIWINEKFQYTIRFGKEVLIERSRIFKEIKQFSIREGSLQEVSVTDFSVFGSFPFIPLLFLIPLIAFLVKGRNMLYSLLFHSSLYLGIPGLLIFYLSGERLLQLFTFI</sequence>
<keyword evidence="2" id="KW-0812">Transmembrane</keyword>
<gene>
    <name evidence="4" type="ORF">GCM10009118_10320</name>
</gene>
<accession>A0ABN1MMX5</accession>
<organism evidence="4 5">
    <name type="scientific">Wandonia haliotis</name>
    <dbReference type="NCBI Taxonomy" id="574963"/>
    <lineage>
        <taxon>Bacteria</taxon>
        <taxon>Pseudomonadati</taxon>
        <taxon>Bacteroidota</taxon>
        <taxon>Flavobacteriia</taxon>
        <taxon>Flavobacteriales</taxon>
        <taxon>Crocinitomicaceae</taxon>
        <taxon>Wandonia</taxon>
    </lineage>
</organism>
<dbReference type="CDD" id="cd06257">
    <property type="entry name" value="DnaJ"/>
    <property type="match status" value="1"/>
</dbReference>
<keyword evidence="1" id="KW-0175">Coiled coil</keyword>
<keyword evidence="5" id="KW-1185">Reference proteome</keyword>
<evidence type="ECO:0000256" key="2">
    <source>
        <dbReference type="SAM" id="Phobius"/>
    </source>
</evidence>
<dbReference type="Gene3D" id="1.10.287.110">
    <property type="entry name" value="DnaJ domain"/>
    <property type="match status" value="1"/>
</dbReference>
<feature type="transmembrane region" description="Helical" evidence="2">
    <location>
        <begin position="254"/>
        <end position="274"/>
    </location>
</feature>
<feature type="transmembrane region" description="Helical" evidence="2">
    <location>
        <begin position="225"/>
        <end position="247"/>
    </location>
</feature>
<evidence type="ECO:0000313" key="4">
    <source>
        <dbReference type="EMBL" id="GAA0874624.1"/>
    </source>
</evidence>
<proteinExistence type="predicted"/>
<dbReference type="Pfam" id="PF00226">
    <property type="entry name" value="DnaJ"/>
    <property type="match status" value="1"/>
</dbReference>
<dbReference type="PROSITE" id="PS50076">
    <property type="entry name" value="DNAJ_2"/>
    <property type="match status" value="1"/>
</dbReference>
<dbReference type="Proteomes" id="UP001501126">
    <property type="component" value="Unassembled WGS sequence"/>
</dbReference>
<protein>
    <recommendedName>
        <fullName evidence="3">J domain-containing protein</fullName>
    </recommendedName>
</protein>
<dbReference type="SMART" id="SM00271">
    <property type="entry name" value="DnaJ"/>
    <property type="match status" value="1"/>
</dbReference>
<dbReference type="PRINTS" id="PR00625">
    <property type="entry name" value="JDOMAIN"/>
</dbReference>
<dbReference type="InterPro" id="IPR050817">
    <property type="entry name" value="DjlA_DnaK_co-chaperone"/>
</dbReference>
<dbReference type="EMBL" id="BAAAFH010000003">
    <property type="protein sequence ID" value="GAA0874624.1"/>
    <property type="molecule type" value="Genomic_DNA"/>
</dbReference>
<name>A0ABN1MMX5_9FLAO</name>
<keyword evidence="2" id="KW-0472">Membrane</keyword>
<dbReference type="SUPFAM" id="SSF46565">
    <property type="entry name" value="Chaperone J-domain"/>
    <property type="match status" value="1"/>
</dbReference>
<dbReference type="RefSeq" id="WP_343785525.1">
    <property type="nucleotide sequence ID" value="NZ_BAAAFH010000003.1"/>
</dbReference>
<keyword evidence="2" id="KW-1133">Transmembrane helix</keyword>
<feature type="transmembrane region" description="Helical" evidence="2">
    <location>
        <begin position="122"/>
        <end position="139"/>
    </location>
</feature>
<dbReference type="PANTHER" id="PTHR24074">
    <property type="entry name" value="CO-CHAPERONE PROTEIN DJLA"/>
    <property type="match status" value="1"/>
</dbReference>
<feature type="coiled-coil region" evidence="1">
    <location>
        <begin position="75"/>
        <end position="113"/>
    </location>
</feature>